<accession>A0ABR1D3L8</accession>
<dbReference type="SMART" id="SM00338">
    <property type="entry name" value="BRLZ"/>
    <property type="match status" value="1"/>
</dbReference>
<dbReference type="Proteomes" id="UP001303046">
    <property type="component" value="Unassembled WGS sequence"/>
</dbReference>
<dbReference type="PANTHER" id="PTHR11988">
    <property type="entry name" value="THYROTROPH EMBRYONIC FACTOR RELATED"/>
    <property type="match status" value="1"/>
</dbReference>
<dbReference type="InterPro" id="IPR046347">
    <property type="entry name" value="bZIP_sf"/>
</dbReference>
<comment type="subcellular location">
    <subcellularLocation>
        <location evidence="1">Nucleus</location>
    </subcellularLocation>
</comment>
<feature type="coiled-coil region" evidence="6">
    <location>
        <begin position="143"/>
        <end position="177"/>
    </location>
</feature>
<dbReference type="InterPro" id="IPR040223">
    <property type="entry name" value="PAR_bZIP"/>
</dbReference>
<keyword evidence="4" id="KW-0804">Transcription</keyword>
<dbReference type="InterPro" id="IPR004827">
    <property type="entry name" value="bZIP"/>
</dbReference>
<dbReference type="EMBL" id="JAVFWL010000003">
    <property type="protein sequence ID" value="KAK6745142.1"/>
    <property type="molecule type" value="Genomic_DNA"/>
</dbReference>
<evidence type="ECO:0000313" key="9">
    <source>
        <dbReference type="Proteomes" id="UP001303046"/>
    </source>
</evidence>
<comment type="caution">
    <text evidence="8">The sequence shown here is derived from an EMBL/GenBank/DDBJ whole genome shotgun (WGS) entry which is preliminary data.</text>
</comment>
<dbReference type="PROSITE" id="PS50217">
    <property type="entry name" value="BZIP"/>
    <property type="match status" value="1"/>
</dbReference>
<dbReference type="CDD" id="cd14695">
    <property type="entry name" value="bZIP_HLF"/>
    <property type="match status" value="1"/>
</dbReference>
<proteinExistence type="predicted"/>
<keyword evidence="3" id="KW-0238">DNA-binding</keyword>
<dbReference type="PANTHER" id="PTHR11988:SF27">
    <property type="entry name" value="GH27708P"/>
    <property type="match status" value="1"/>
</dbReference>
<dbReference type="Gene3D" id="1.20.5.170">
    <property type="match status" value="1"/>
</dbReference>
<evidence type="ECO:0000259" key="7">
    <source>
        <dbReference type="PROSITE" id="PS50217"/>
    </source>
</evidence>
<keyword evidence="9" id="KW-1185">Reference proteome</keyword>
<evidence type="ECO:0000256" key="1">
    <source>
        <dbReference type="ARBA" id="ARBA00004123"/>
    </source>
</evidence>
<evidence type="ECO:0000256" key="4">
    <source>
        <dbReference type="ARBA" id="ARBA00023163"/>
    </source>
</evidence>
<keyword evidence="6" id="KW-0175">Coiled coil</keyword>
<evidence type="ECO:0000256" key="5">
    <source>
        <dbReference type="ARBA" id="ARBA00023242"/>
    </source>
</evidence>
<feature type="domain" description="BZIP" evidence="7">
    <location>
        <begin position="120"/>
        <end position="181"/>
    </location>
</feature>
<gene>
    <name evidence="8" type="primary">Necator_chrIII.g12468</name>
    <name evidence="8" type="ORF">RB195_011702</name>
</gene>
<protein>
    <recommendedName>
        <fullName evidence="7">BZIP domain-containing protein</fullName>
    </recommendedName>
</protein>
<dbReference type="SUPFAM" id="SSF57959">
    <property type="entry name" value="Leucine zipper domain"/>
    <property type="match status" value="1"/>
</dbReference>
<reference evidence="8 9" key="1">
    <citation type="submission" date="2023-08" db="EMBL/GenBank/DDBJ databases">
        <title>A Necator americanus chromosomal reference genome.</title>
        <authorList>
            <person name="Ilik V."/>
            <person name="Petrzelkova K.J."/>
            <person name="Pardy F."/>
            <person name="Fuh T."/>
            <person name="Niatou-Singa F.S."/>
            <person name="Gouil Q."/>
            <person name="Baker L."/>
            <person name="Ritchie M.E."/>
            <person name="Jex A.R."/>
            <person name="Gazzola D."/>
            <person name="Li H."/>
            <person name="Toshio Fujiwara R."/>
            <person name="Zhan B."/>
            <person name="Aroian R.V."/>
            <person name="Pafco B."/>
            <person name="Schwarz E.M."/>
        </authorList>
    </citation>
    <scope>NUCLEOTIDE SEQUENCE [LARGE SCALE GENOMIC DNA]</scope>
    <source>
        <strain evidence="8 9">Aroian</strain>
        <tissue evidence="8">Whole animal</tissue>
    </source>
</reference>
<keyword evidence="2" id="KW-0805">Transcription regulation</keyword>
<dbReference type="Pfam" id="PF07716">
    <property type="entry name" value="bZIP_2"/>
    <property type="match status" value="1"/>
</dbReference>
<sequence length="220" mass="25098">MLPAFAQTAFDTNPFAYSPYGYNPSLTSYGTPVSSMPHSYYQDSYAKSESDSTPEEKKKDPLSVIIYEQPAVIPITVCLSEKGRAVLLKIQYCVENNERNECDGVQRAHEDHDLILSLFRYLEKRHKNNLAAQKSRKIRRQREESITKTAEILRAENESLKNEIVQLREMIADLRKQLNSSCAAATVPVEPMRESGNIVRDPSYNPYQPFQISFSINSQL</sequence>
<keyword evidence="5" id="KW-0539">Nucleus</keyword>
<evidence type="ECO:0000256" key="3">
    <source>
        <dbReference type="ARBA" id="ARBA00023125"/>
    </source>
</evidence>
<evidence type="ECO:0000313" key="8">
    <source>
        <dbReference type="EMBL" id="KAK6745142.1"/>
    </source>
</evidence>
<organism evidence="8 9">
    <name type="scientific">Necator americanus</name>
    <name type="common">Human hookworm</name>
    <dbReference type="NCBI Taxonomy" id="51031"/>
    <lineage>
        <taxon>Eukaryota</taxon>
        <taxon>Metazoa</taxon>
        <taxon>Ecdysozoa</taxon>
        <taxon>Nematoda</taxon>
        <taxon>Chromadorea</taxon>
        <taxon>Rhabditida</taxon>
        <taxon>Rhabditina</taxon>
        <taxon>Rhabditomorpha</taxon>
        <taxon>Strongyloidea</taxon>
        <taxon>Ancylostomatidae</taxon>
        <taxon>Bunostominae</taxon>
        <taxon>Necator</taxon>
    </lineage>
</organism>
<evidence type="ECO:0000256" key="6">
    <source>
        <dbReference type="SAM" id="Coils"/>
    </source>
</evidence>
<name>A0ABR1D3L8_NECAM</name>
<evidence type="ECO:0000256" key="2">
    <source>
        <dbReference type="ARBA" id="ARBA00023015"/>
    </source>
</evidence>